<comment type="caution">
    <text evidence="1">The sequence shown here is derived from an EMBL/GenBank/DDBJ whole genome shotgun (WGS) entry which is preliminary data.</text>
</comment>
<proteinExistence type="predicted"/>
<evidence type="ECO:0000313" key="2">
    <source>
        <dbReference type="Proteomes" id="UP000284706"/>
    </source>
</evidence>
<evidence type="ECO:0000313" key="1">
    <source>
        <dbReference type="EMBL" id="PPQ87393.1"/>
    </source>
</evidence>
<protein>
    <submittedName>
        <fullName evidence="1">Uncharacterized protein</fullName>
    </submittedName>
</protein>
<name>A0A409X9B6_9AGAR</name>
<feature type="non-terminal residue" evidence="1">
    <location>
        <position position="1"/>
    </location>
</feature>
<dbReference type="EMBL" id="NHYE01003861">
    <property type="protein sequence ID" value="PPQ87393.1"/>
    <property type="molecule type" value="Genomic_DNA"/>
</dbReference>
<accession>A0A409X9B6</accession>
<reference evidence="1 2" key="1">
    <citation type="journal article" date="2018" name="Evol. Lett.">
        <title>Horizontal gene cluster transfer increased hallucinogenic mushroom diversity.</title>
        <authorList>
            <person name="Reynolds H.T."/>
            <person name="Vijayakumar V."/>
            <person name="Gluck-Thaler E."/>
            <person name="Korotkin H.B."/>
            <person name="Matheny P.B."/>
            <person name="Slot J.C."/>
        </authorList>
    </citation>
    <scope>NUCLEOTIDE SEQUENCE [LARGE SCALE GENOMIC DNA]</scope>
    <source>
        <strain evidence="1 2">SRW20</strain>
    </source>
</reference>
<feature type="non-terminal residue" evidence="1">
    <location>
        <position position="128"/>
    </location>
</feature>
<dbReference type="InParanoid" id="A0A409X9B6"/>
<organism evidence="1 2">
    <name type="scientific">Gymnopilus dilepis</name>
    <dbReference type="NCBI Taxonomy" id="231916"/>
    <lineage>
        <taxon>Eukaryota</taxon>
        <taxon>Fungi</taxon>
        <taxon>Dikarya</taxon>
        <taxon>Basidiomycota</taxon>
        <taxon>Agaricomycotina</taxon>
        <taxon>Agaricomycetes</taxon>
        <taxon>Agaricomycetidae</taxon>
        <taxon>Agaricales</taxon>
        <taxon>Agaricineae</taxon>
        <taxon>Hymenogastraceae</taxon>
        <taxon>Gymnopilus</taxon>
    </lineage>
</organism>
<dbReference type="Proteomes" id="UP000284706">
    <property type="component" value="Unassembled WGS sequence"/>
</dbReference>
<sequence length="128" mass="13727">EVVPTASLLLSHNQPPSCFVSVSASAFSLTSRRCPLSFSLSSSWSPSFRRPAASYPGERSWARLSYLATSAGRLSCTSLSFGSRSPQHPSFASISSQSCYHLTIPPYPTSLTAYEPSAESRGEQPSTC</sequence>
<gene>
    <name evidence="1" type="ORF">CVT26_015399</name>
</gene>
<keyword evidence="2" id="KW-1185">Reference proteome</keyword>
<dbReference type="AlphaFoldDB" id="A0A409X9B6"/>